<name>A0ABP3YTE3_9PSEU</name>
<comment type="caution">
    <text evidence="2">The sequence shown here is derived from an EMBL/GenBank/DDBJ whole genome shotgun (WGS) entry which is preliminary data.</text>
</comment>
<keyword evidence="3" id="KW-1185">Reference proteome</keyword>
<gene>
    <name evidence="2" type="ORF">GCM10009559_71110</name>
</gene>
<dbReference type="InterPro" id="IPR010296">
    <property type="entry name" value="DUF899_thioredox"/>
</dbReference>
<evidence type="ECO:0000256" key="1">
    <source>
        <dbReference type="SAM" id="MobiDB-lite"/>
    </source>
</evidence>
<dbReference type="RefSeq" id="WP_343946181.1">
    <property type="nucleotide sequence ID" value="NZ_BAAAHP010000252.1"/>
</dbReference>
<sequence length="244" mass="27536">MTTHSTTHPAPDVVDRRTWQAELDRLLVREKAHTHEGDAIAAARRRLPMVAVDPQVPLVGARGPVPLIEVFEGREQLLAYFHMWHDGQPAPGQCEGCTFFTGHALELSYLHSRGVTYATFCQGRYAESARYRDFMGWEMPWYSARDSGDALLGGRHFGFYACYLRVGDRVFETYWTTGRGTEAGATSYHLLDLTVYGRQETWEDSPTGWPQPYAEAGEQFRRDGRPTAQWSRLAAGRSDDLTSG</sequence>
<proteinExistence type="predicted"/>
<dbReference type="Proteomes" id="UP001499967">
    <property type="component" value="Unassembled WGS sequence"/>
</dbReference>
<reference evidence="3" key="1">
    <citation type="journal article" date="2019" name="Int. J. Syst. Evol. Microbiol.">
        <title>The Global Catalogue of Microorganisms (GCM) 10K type strain sequencing project: providing services to taxonomists for standard genome sequencing and annotation.</title>
        <authorList>
            <consortium name="The Broad Institute Genomics Platform"/>
            <consortium name="The Broad Institute Genome Sequencing Center for Infectious Disease"/>
            <person name="Wu L."/>
            <person name="Ma J."/>
        </authorList>
    </citation>
    <scope>NUCLEOTIDE SEQUENCE [LARGE SCALE GENOMIC DNA]</scope>
    <source>
        <strain evidence="3">JCM 11117</strain>
    </source>
</reference>
<protein>
    <submittedName>
        <fullName evidence="2">DUF899 family protein</fullName>
    </submittedName>
</protein>
<accession>A0ABP3YTE3</accession>
<dbReference type="EMBL" id="BAAAHP010000252">
    <property type="protein sequence ID" value="GAA0903523.1"/>
    <property type="molecule type" value="Genomic_DNA"/>
</dbReference>
<feature type="region of interest" description="Disordered" evidence="1">
    <location>
        <begin position="220"/>
        <end position="244"/>
    </location>
</feature>
<dbReference type="Pfam" id="PF05988">
    <property type="entry name" value="DUF899"/>
    <property type="match status" value="1"/>
</dbReference>
<evidence type="ECO:0000313" key="3">
    <source>
        <dbReference type="Proteomes" id="UP001499967"/>
    </source>
</evidence>
<evidence type="ECO:0000313" key="2">
    <source>
        <dbReference type="EMBL" id="GAA0903523.1"/>
    </source>
</evidence>
<organism evidence="2 3">
    <name type="scientific">Pseudonocardia zijingensis</name>
    <dbReference type="NCBI Taxonomy" id="153376"/>
    <lineage>
        <taxon>Bacteria</taxon>
        <taxon>Bacillati</taxon>
        <taxon>Actinomycetota</taxon>
        <taxon>Actinomycetes</taxon>
        <taxon>Pseudonocardiales</taxon>
        <taxon>Pseudonocardiaceae</taxon>
        <taxon>Pseudonocardia</taxon>
    </lineage>
</organism>